<keyword evidence="2" id="KW-1003">Cell membrane</keyword>
<organism evidence="7 8">
    <name type="scientific">Nostoc sphaeroides CCNUC1</name>
    <dbReference type="NCBI Taxonomy" id="2653204"/>
    <lineage>
        <taxon>Bacteria</taxon>
        <taxon>Bacillati</taxon>
        <taxon>Cyanobacteriota</taxon>
        <taxon>Cyanophyceae</taxon>
        <taxon>Nostocales</taxon>
        <taxon>Nostocaceae</taxon>
        <taxon>Nostoc</taxon>
    </lineage>
</organism>
<dbReference type="PANTHER" id="PTHR30561">
    <property type="entry name" value="SMR FAMILY PROTON-DEPENDENT DRUG EFFLUX TRANSPORTER SUGE"/>
    <property type="match status" value="1"/>
</dbReference>
<accession>A0A5P8VZV9</accession>
<evidence type="ECO:0000313" key="8">
    <source>
        <dbReference type="Proteomes" id="UP000326678"/>
    </source>
</evidence>
<evidence type="ECO:0000256" key="2">
    <source>
        <dbReference type="ARBA" id="ARBA00022475"/>
    </source>
</evidence>
<evidence type="ECO:0000256" key="1">
    <source>
        <dbReference type="ARBA" id="ARBA00004651"/>
    </source>
</evidence>
<evidence type="ECO:0000256" key="5">
    <source>
        <dbReference type="ARBA" id="ARBA00023136"/>
    </source>
</evidence>
<dbReference type="InterPro" id="IPR000390">
    <property type="entry name" value="Small_drug/metabolite_transptr"/>
</dbReference>
<dbReference type="PANTHER" id="PTHR30561:SF9">
    <property type="entry name" value="4-AMINO-4-DEOXY-L-ARABINOSE-PHOSPHOUNDECAPRENOL FLIPPASE SUBUNIT ARNF-RELATED"/>
    <property type="match status" value="1"/>
</dbReference>
<dbReference type="KEGG" id="nsh:GXM_02816"/>
<dbReference type="GO" id="GO:0022857">
    <property type="term" value="F:transmembrane transporter activity"/>
    <property type="evidence" value="ECO:0007669"/>
    <property type="project" value="InterPro"/>
</dbReference>
<feature type="transmembrane region" description="Helical" evidence="6">
    <location>
        <begin position="40"/>
        <end position="63"/>
    </location>
</feature>
<dbReference type="EMBL" id="CP045226">
    <property type="protein sequence ID" value="QFS45339.1"/>
    <property type="molecule type" value="Genomic_DNA"/>
</dbReference>
<dbReference type="Proteomes" id="UP000326678">
    <property type="component" value="Chromosome Gxm1"/>
</dbReference>
<feature type="transmembrane region" description="Helical" evidence="6">
    <location>
        <begin position="75"/>
        <end position="95"/>
    </location>
</feature>
<name>A0A5P8VZV9_9NOSO</name>
<protein>
    <submittedName>
        <fullName evidence="7">Membrane protein</fullName>
    </submittedName>
</protein>
<dbReference type="Gene3D" id="1.10.3730.20">
    <property type="match status" value="1"/>
</dbReference>
<dbReference type="InterPro" id="IPR037185">
    <property type="entry name" value="EmrE-like"/>
</dbReference>
<evidence type="ECO:0000313" key="7">
    <source>
        <dbReference type="EMBL" id="QFS45339.1"/>
    </source>
</evidence>
<dbReference type="SUPFAM" id="SSF103481">
    <property type="entry name" value="Multidrug resistance efflux transporter EmrE"/>
    <property type="match status" value="1"/>
</dbReference>
<evidence type="ECO:0000256" key="4">
    <source>
        <dbReference type="ARBA" id="ARBA00022989"/>
    </source>
</evidence>
<keyword evidence="5 6" id="KW-0472">Membrane</keyword>
<dbReference type="GO" id="GO:0005886">
    <property type="term" value="C:plasma membrane"/>
    <property type="evidence" value="ECO:0007669"/>
    <property type="project" value="UniProtKB-SubCell"/>
</dbReference>
<proteinExistence type="predicted"/>
<dbReference type="AlphaFoldDB" id="A0A5P8VZV9"/>
<keyword evidence="4 6" id="KW-1133">Transmembrane helix</keyword>
<comment type="subcellular location">
    <subcellularLocation>
        <location evidence="1">Cell membrane</location>
        <topology evidence="1">Multi-pass membrane protein</topology>
    </subcellularLocation>
</comment>
<evidence type="ECO:0000256" key="6">
    <source>
        <dbReference type="SAM" id="Phobius"/>
    </source>
</evidence>
<evidence type="ECO:0000256" key="3">
    <source>
        <dbReference type="ARBA" id="ARBA00022692"/>
    </source>
</evidence>
<feature type="transmembrane region" description="Helical" evidence="6">
    <location>
        <begin position="101"/>
        <end position="118"/>
    </location>
</feature>
<gene>
    <name evidence="7" type="ORF">GXM_02816</name>
</gene>
<keyword evidence="3 6" id="KW-0812">Transmembrane</keyword>
<keyword evidence="8" id="KW-1185">Reference proteome</keyword>
<reference evidence="7 8" key="1">
    <citation type="submission" date="2019-10" db="EMBL/GenBank/DDBJ databases">
        <title>Genomic and transcriptomic insights into the perfect genentic adaptation of a filamentous nitrogen-fixing cyanobacterium to rice fields.</title>
        <authorList>
            <person name="Chen Z."/>
        </authorList>
    </citation>
    <scope>NUCLEOTIDE SEQUENCE [LARGE SCALE GENOMIC DNA]</scope>
    <source>
        <strain evidence="7">CCNUC1</strain>
    </source>
</reference>
<sequence>MNHIYIFLTILLTVYGQLVIKWQVNLAGSLPLELKDKVWFVVHLLMNPWIISGFASAFLAAIFWIGAMSNFPISYAYPFMSLAFVIVLILSNVFFKEPITFGKSIGMSFIILGIILGSKG</sequence>